<evidence type="ECO:0000313" key="1">
    <source>
        <dbReference type="EMBL" id="QTA82603.1"/>
    </source>
</evidence>
<protein>
    <submittedName>
        <fullName evidence="1">Uncharacterized protein</fullName>
    </submittedName>
</protein>
<proteinExistence type="predicted"/>
<evidence type="ECO:0000313" key="2">
    <source>
        <dbReference type="Proteomes" id="UP000663720"/>
    </source>
</evidence>
<name>A0A975GJ54_9BACT</name>
<organism evidence="1 2">
    <name type="scientific">Desulfonema limicola</name>
    <dbReference type="NCBI Taxonomy" id="45656"/>
    <lineage>
        <taxon>Bacteria</taxon>
        <taxon>Pseudomonadati</taxon>
        <taxon>Thermodesulfobacteriota</taxon>
        <taxon>Desulfobacteria</taxon>
        <taxon>Desulfobacterales</taxon>
        <taxon>Desulfococcaceae</taxon>
        <taxon>Desulfonema</taxon>
    </lineage>
</organism>
<dbReference type="EMBL" id="CP061799">
    <property type="protein sequence ID" value="QTA82603.1"/>
    <property type="molecule type" value="Genomic_DNA"/>
</dbReference>
<sequence length="87" mass="10117">MPTTIIKNIRAEDIPFQWLKDIKGKTNQTFTIIIRPEGIILPEESPAQRRNRMMKMLEGNNGDESSEEWIQLIKSSRTISPLKTDFE</sequence>
<dbReference type="AlphaFoldDB" id="A0A975GJ54"/>
<reference evidence="1" key="1">
    <citation type="journal article" date="2021" name="Microb. Physiol.">
        <title>Proteogenomic Insights into the Physiology of Marine, Sulfate-Reducing, Filamentous Desulfonema limicola and Desulfonema magnum.</title>
        <authorList>
            <person name="Schnaars V."/>
            <person name="Wohlbrand L."/>
            <person name="Scheve S."/>
            <person name="Hinrichs C."/>
            <person name="Reinhardt R."/>
            <person name="Rabus R."/>
        </authorList>
    </citation>
    <scope>NUCLEOTIDE SEQUENCE</scope>
    <source>
        <strain evidence="1">5ac10</strain>
    </source>
</reference>
<dbReference type="KEGG" id="dli:dnl_49810"/>
<keyword evidence="2" id="KW-1185">Reference proteome</keyword>
<dbReference type="Proteomes" id="UP000663720">
    <property type="component" value="Chromosome"/>
</dbReference>
<gene>
    <name evidence="1" type="ORF">dnl_49810</name>
</gene>
<dbReference type="RefSeq" id="WP_207688514.1">
    <property type="nucleotide sequence ID" value="NZ_CP061799.1"/>
</dbReference>
<accession>A0A975GJ54</accession>